<dbReference type="Gene3D" id="3.30.465.10">
    <property type="match status" value="1"/>
</dbReference>
<protein>
    <recommendedName>
        <fullName evidence="5">FAD-binding PCMH-type domain-containing protein</fullName>
    </recommendedName>
</protein>
<accession>A0A9X0DER2</accession>
<dbReference type="EMBL" id="JAPEIS010000012">
    <property type="protein sequence ID" value="KAJ8060841.1"/>
    <property type="molecule type" value="Genomic_DNA"/>
</dbReference>
<proteinExistence type="inferred from homology"/>
<dbReference type="InterPro" id="IPR036318">
    <property type="entry name" value="FAD-bd_PCMH-like_sf"/>
</dbReference>
<dbReference type="InterPro" id="IPR016166">
    <property type="entry name" value="FAD-bd_PCMH"/>
</dbReference>
<evidence type="ECO:0000259" key="5">
    <source>
        <dbReference type="PROSITE" id="PS51387"/>
    </source>
</evidence>
<dbReference type="SUPFAM" id="SSF56176">
    <property type="entry name" value="FAD-binding/transporter-associated domain-like"/>
    <property type="match status" value="1"/>
</dbReference>
<evidence type="ECO:0000313" key="6">
    <source>
        <dbReference type="EMBL" id="KAJ8060841.1"/>
    </source>
</evidence>
<gene>
    <name evidence="6" type="ORF">OCU04_009925</name>
</gene>
<dbReference type="PANTHER" id="PTHR42973">
    <property type="entry name" value="BINDING OXIDOREDUCTASE, PUTATIVE (AFU_ORTHOLOGUE AFUA_1G17690)-RELATED"/>
    <property type="match status" value="1"/>
</dbReference>
<dbReference type="PANTHER" id="PTHR42973:SF22">
    <property type="entry name" value="FAD-BINDING PCMH-TYPE DOMAIN-CONTAINING PROTEIN-RELATED"/>
    <property type="match status" value="1"/>
</dbReference>
<dbReference type="GO" id="GO:0071949">
    <property type="term" value="F:FAD binding"/>
    <property type="evidence" value="ECO:0007669"/>
    <property type="project" value="InterPro"/>
</dbReference>
<evidence type="ECO:0000313" key="7">
    <source>
        <dbReference type="Proteomes" id="UP001152300"/>
    </source>
</evidence>
<keyword evidence="7" id="KW-1185">Reference proteome</keyword>
<dbReference type="AlphaFoldDB" id="A0A9X0DER2"/>
<dbReference type="Pfam" id="PF01565">
    <property type="entry name" value="FAD_binding_4"/>
    <property type="match status" value="1"/>
</dbReference>
<dbReference type="OrthoDB" id="2151789at2759"/>
<dbReference type="InterPro" id="IPR016169">
    <property type="entry name" value="FAD-bd_PCMH_sub2"/>
</dbReference>
<dbReference type="PROSITE" id="PS51387">
    <property type="entry name" value="FAD_PCMH"/>
    <property type="match status" value="1"/>
</dbReference>
<feature type="domain" description="FAD-binding PCMH-type" evidence="5">
    <location>
        <begin position="1"/>
        <end position="113"/>
    </location>
</feature>
<reference evidence="6" key="1">
    <citation type="submission" date="2022-11" db="EMBL/GenBank/DDBJ databases">
        <title>Genome Resource of Sclerotinia nivalis Strain SnTB1, a Plant Pathogen Isolated from American Ginseng.</title>
        <authorList>
            <person name="Fan S."/>
        </authorList>
    </citation>
    <scope>NUCLEOTIDE SEQUENCE</scope>
    <source>
        <strain evidence="6">SnTB1</strain>
    </source>
</reference>
<keyword evidence="3" id="KW-0274">FAD</keyword>
<keyword evidence="4" id="KW-0560">Oxidoreductase</keyword>
<comment type="similarity">
    <text evidence="1">Belongs to the oxygen-dependent FAD-linked oxidoreductase family.</text>
</comment>
<organism evidence="6 7">
    <name type="scientific">Sclerotinia nivalis</name>
    <dbReference type="NCBI Taxonomy" id="352851"/>
    <lineage>
        <taxon>Eukaryota</taxon>
        <taxon>Fungi</taxon>
        <taxon>Dikarya</taxon>
        <taxon>Ascomycota</taxon>
        <taxon>Pezizomycotina</taxon>
        <taxon>Leotiomycetes</taxon>
        <taxon>Helotiales</taxon>
        <taxon>Sclerotiniaceae</taxon>
        <taxon>Sclerotinia</taxon>
    </lineage>
</organism>
<evidence type="ECO:0000256" key="2">
    <source>
        <dbReference type="ARBA" id="ARBA00022630"/>
    </source>
</evidence>
<sequence>MNEAKVNEEKTLVSIGGGAKWGEVYPILYDLGTATSGGRVANVGVGGMTTGGISFFSAREGLVCDNVVNYEIVLADGKIVNANQSDNHDLWKALKGGSNNFGIVTRFNIRTFP</sequence>
<dbReference type="GO" id="GO:0016491">
    <property type="term" value="F:oxidoreductase activity"/>
    <property type="evidence" value="ECO:0007669"/>
    <property type="project" value="UniProtKB-KW"/>
</dbReference>
<comment type="caution">
    <text evidence="6">The sequence shown here is derived from an EMBL/GenBank/DDBJ whole genome shotgun (WGS) entry which is preliminary data.</text>
</comment>
<keyword evidence="2" id="KW-0285">Flavoprotein</keyword>
<evidence type="ECO:0000256" key="3">
    <source>
        <dbReference type="ARBA" id="ARBA00022827"/>
    </source>
</evidence>
<name>A0A9X0DER2_9HELO</name>
<evidence type="ECO:0000256" key="1">
    <source>
        <dbReference type="ARBA" id="ARBA00005466"/>
    </source>
</evidence>
<dbReference type="Proteomes" id="UP001152300">
    <property type="component" value="Unassembled WGS sequence"/>
</dbReference>
<dbReference type="InterPro" id="IPR006094">
    <property type="entry name" value="Oxid_FAD_bind_N"/>
</dbReference>
<evidence type="ECO:0000256" key="4">
    <source>
        <dbReference type="ARBA" id="ARBA00023002"/>
    </source>
</evidence>
<dbReference type="InterPro" id="IPR050416">
    <property type="entry name" value="FAD-linked_Oxidoreductase"/>
</dbReference>